<evidence type="ECO:0000256" key="6">
    <source>
        <dbReference type="HAMAP-Rule" id="MF_01369"/>
    </source>
</evidence>
<evidence type="ECO:0000256" key="4">
    <source>
        <dbReference type="ARBA" id="ARBA00022980"/>
    </source>
</evidence>
<dbReference type="HAMAP" id="MF_01369_B">
    <property type="entry name" value="Ribosomal_uL23_B"/>
    <property type="match status" value="1"/>
</dbReference>
<accession>A0A2A2I8A0</accession>
<dbReference type="PROSITE" id="PS00050">
    <property type="entry name" value="RIBOSOMAL_L23"/>
    <property type="match status" value="1"/>
</dbReference>
<dbReference type="OrthoDB" id="9793353at2"/>
<evidence type="ECO:0000256" key="3">
    <source>
        <dbReference type="ARBA" id="ARBA00022884"/>
    </source>
</evidence>
<dbReference type="Proteomes" id="UP000218332">
    <property type="component" value="Unassembled WGS sequence"/>
</dbReference>
<dbReference type="InterPro" id="IPR012678">
    <property type="entry name" value="Ribosomal_uL23/eL15/eS24_sf"/>
</dbReference>
<dbReference type="GO" id="GO:1990904">
    <property type="term" value="C:ribonucleoprotein complex"/>
    <property type="evidence" value="ECO:0007669"/>
    <property type="project" value="UniProtKB-KW"/>
</dbReference>
<name>A0A2A2I8A0_9GAMM</name>
<dbReference type="SUPFAM" id="SSF54189">
    <property type="entry name" value="Ribosomal proteins S24e, L23 and L15e"/>
    <property type="match status" value="1"/>
</dbReference>
<comment type="function">
    <text evidence="6">One of the early assembly proteins it binds 23S rRNA. One of the proteins that surrounds the polypeptide exit tunnel on the outside of the ribosome. Forms the main docking site for trigger factor binding to the ribosome.</text>
</comment>
<evidence type="ECO:0000313" key="10">
    <source>
        <dbReference type="Proteomes" id="UP000218332"/>
    </source>
</evidence>
<organism evidence="8 10">
    <name type="scientific">Tamilnaduibacter salinus</name>
    <dbReference type="NCBI Taxonomy" id="1484056"/>
    <lineage>
        <taxon>Bacteria</taxon>
        <taxon>Pseudomonadati</taxon>
        <taxon>Pseudomonadota</taxon>
        <taxon>Gammaproteobacteria</taxon>
        <taxon>Pseudomonadales</taxon>
        <taxon>Marinobacteraceae</taxon>
        <taxon>Tamilnaduibacter</taxon>
    </lineage>
</organism>
<dbReference type="NCBIfam" id="NF004359">
    <property type="entry name" value="PRK05738.1-3"/>
    <property type="match status" value="1"/>
</dbReference>
<keyword evidence="3 6" id="KW-0694">RNA-binding</keyword>
<evidence type="ECO:0000313" key="11">
    <source>
        <dbReference type="Proteomes" id="UP000245887"/>
    </source>
</evidence>
<evidence type="ECO:0000256" key="1">
    <source>
        <dbReference type="ARBA" id="ARBA00006700"/>
    </source>
</evidence>
<dbReference type="Gene3D" id="3.30.70.330">
    <property type="match status" value="1"/>
</dbReference>
<dbReference type="NCBIfam" id="NF004363">
    <property type="entry name" value="PRK05738.2-4"/>
    <property type="match status" value="1"/>
</dbReference>
<keyword evidence="4 6" id="KW-0689">Ribosomal protein</keyword>
<evidence type="ECO:0000313" key="9">
    <source>
        <dbReference type="EMBL" id="PVY70278.1"/>
    </source>
</evidence>
<reference evidence="9 11" key="2">
    <citation type="submission" date="2018-04" db="EMBL/GenBank/DDBJ databases">
        <title>Genomic Encyclopedia of Type Strains, Phase IV (KMG-IV): sequencing the most valuable type-strain genomes for metagenomic binning, comparative biology and taxonomic classification.</title>
        <authorList>
            <person name="Goeker M."/>
        </authorList>
    </citation>
    <scope>NUCLEOTIDE SEQUENCE [LARGE SCALE GENOMIC DNA]</scope>
    <source>
        <strain evidence="9 11">DSM 28688</strain>
    </source>
</reference>
<keyword evidence="5 6" id="KW-0687">Ribonucleoprotein</keyword>
<gene>
    <name evidence="6" type="primary">rplW</name>
    <name evidence="9" type="ORF">C8D92_10930</name>
    <name evidence="8" type="ORF">CF392_01305</name>
</gene>
<evidence type="ECO:0000256" key="7">
    <source>
        <dbReference type="RuleBase" id="RU003934"/>
    </source>
</evidence>
<comment type="caution">
    <text evidence="8">The sequence shown here is derived from an EMBL/GenBank/DDBJ whole genome shotgun (WGS) entry which is preliminary data.</text>
</comment>
<dbReference type="EMBL" id="QEKQ01000009">
    <property type="protein sequence ID" value="PVY70278.1"/>
    <property type="molecule type" value="Genomic_DNA"/>
</dbReference>
<reference evidence="8 10" key="1">
    <citation type="submission" date="2017-07" db="EMBL/GenBank/DDBJ databases">
        <title>Tamlnaduibacter salinus (Mi-7) genome sequencing.</title>
        <authorList>
            <person name="Verma A."/>
            <person name="Krishnamurthi S."/>
        </authorList>
    </citation>
    <scope>NUCLEOTIDE SEQUENCE [LARGE SCALE GENOMIC DNA]</scope>
    <source>
        <strain evidence="8 10">Mi-7</strain>
    </source>
</reference>
<proteinExistence type="inferred from homology"/>
<dbReference type="InterPro" id="IPR013025">
    <property type="entry name" value="Ribosomal_uL23-like"/>
</dbReference>
<dbReference type="RefSeq" id="WP_095609663.1">
    <property type="nucleotide sequence ID" value="NZ_NMPM01000007.1"/>
</dbReference>
<evidence type="ECO:0000256" key="2">
    <source>
        <dbReference type="ARBA" id="ARBA00022730"/>
    </source>
</evidence>
<comment type="subunit">
    <text evidence="6">Part of the 50S ribosomal subunit. Contacts protein L29, and trigger factor when it is bound to the ribosome.</text>
</comment>
<dbReference type="GO" id="GO:0003735">
    <property type="term" value="F:structural constituent of ribosome"/>
    <property type="evidence" value="ECO:0007669"/>
    <property type="project" value="InterPro"/>
</dbReference>
<dbReference type="AlphaFoldDB" id="A0A2A2I8A0"/>
<dbReference type="FunFam" id="3.30.70.330:FF:000001">
    <property type="entry name" value="50S ribosomal protein L23"/>
    <property type="match status" value="1"/>
</dbReference>
<dbReference type="GO" id="GO:0005840">
    <property type="term" value="C:ribosome"/>
    <property type="evidence" value="ECO:0007669"/>
    <property type="project" value="UniProtKB-KW"/>
</dbReference>
<comment type="similarity">
    <text evidence="1 6 7">Belongs to the universal ribosomal protein uL23 family.</text>
</comment>
<keyword evidence="10" id="KW-1185">Reference proteome</keyword>
<evidence type="ECO:0000313" key="8">
    <source>
        <dbReference type="EMBL" id="PAV27345.1"/>
    </source>
</evidence>
<dbReference type="GO" id="GO:0006412">
    <property type="term" value="P:translation"/>
    <property type="evidence" value="ECO:0007669"/>
    <property type="project" value="UniProtKB-UniRule"/>
</dbReference>
<dbReference type="InterPro" id="IPR001014">
    <property type="entry name" value="Ribosomal_uL23_CS"/>
</dbReference>
<protein>
    <recommendedName>
        <fullName evidence="6">Large ribosomal subunit protein uL23</fullName>
    </recommendedName>
</protein>
<dbReference type="Proteomes" id="UP000245887">
    <property type="component" value="Unassembled WGS sequence"/>
</dbReference>
<dbReference type="EMBL" id="NMPM01000007">
    <property type="protein sequence ID" value="PAV27345.1"/>
    <property type="molecule type" value="Genomic_DNA"/>
</dbReference>
<sequence>MNQERIYKVLLGPHVSEKTSLVAEQDQVVFRVAPDATKPEVKKAVEQLFNVTVVGVQILNRKGKLKRTIHGYGKRDSMRKAYVRLAEGQEIDFMDVE</sequence>
<dbReference type="Pfam" id="PF00276">
    <property type="entry name" value="Ribosomal_L23"/>
    <property type="match status" value="1"/>
</dbReference>
<keyword evidence="2 6" id="KW-0699">rRNA-binding</keyword>
<dbReference type="GO" id="GO:0019843">
    <property type="term" value="F:rRNA binding"/>
    <property type="evidence" value="ECO:0007669"/>
    <property type="project" value="UniProtKB-UniRule"/>
</dbReference>
<dbReference type="InterPro" id="IPR012677">
    <property type="entry name" value="Nucleotide-bd_a/b_plait_sf"/>
</dbReference>
<evidence type="ECO:0000256" key="5">
    <source>
        <dbReference type="ARBA" id="ARBA00023274"/>
    </source>
</evidence>
<dbReference type="PANTHER" id="PTHR11620">
    <property type="entry name" value="60S RIBOSOMAL PROTEIN L23A"/>
    <property type="match status" value="1"/>
</dbReference>